<dbReference type="KEGG" id="naci:NUH88_10875"/>
<dbReference type="Proteomes" id="UP001060336">
    <property type="component" value="Chromosome"/>
</dbReference>
<sequence>MARRPTPDELDLWRKVVADAEPLTPERRKALDAETPEVPQIMQKAAGKSTKPKDGIAPRHHSRPNGDPALDRIKVPSALAEHDPGKAPGIDRRTSLRIKRGKQQIDGRIDLHGMRQDEAHRALNAFINGAYKRGDRCVLVITGKGSRSGDGEREAGVLRRMTPRWLTDGSNKEKVLAYSPAQPQHGGSGALYVMLRRRRERK</sequence>
<accession>A0A9J7AYN1</accession>
<gene>
    <name evidence="3" type="ORF">NUH88_10875</name>
</gene>
<feature type="compositionally biased region" description="Basic and acidic residues" evidence="1">
    <location>
        <begin position="22"/>
        <end position="32"/>
    </location>
</feature>
<feature type="region of interest" description="Disordered" evidence="1">
    <location>
        <begin position="22"/>
        <end position="71"/>
    </location>
</feature>
<dbReference type="InterPro" id="IPR036063">
    <property type="entry name" value="Smr_dom_sf"/>
</dbReference>
<protein>
    <submittedName>
        <fullName evidence="3">Smr/MutS family protein</fullName>
    </submittedName>
</protein>
<proteinExistence type="predicted"/>
<dbReference type="SUPFAM" id="SSF160443">
    <property type="entry name" value="SMR domain-like"/>
    <property type="match status" value="1"/>
</dbReference>
<keyword evidence="4" id="KW-1185">Reference proteome</keyword>
<feature type="domain" description="Smr" evidence="2">
    <location>
        <begin position="109"/>
        <end position="196"/>
    </location>
</feature>
<dbReference type="PANTHER" id="PTHR35562">
    <property type="entry name" value="DNA ENDONUCLEASE SMRA-RELATED"/>
    <property type="match status" value="1"/>
</dbReference>
<dbReference type="Pfam" id="PF01713">
    <property type="entry name" value="Smr"/>
    <property type="match status" value="1"/>
</dbReference>
<dbReference type="InterPro" id="IPR002625">
    <property type="entry name" value="Smr_dom"/>
</dbReference>
<dbReference type="PANTHER" id="PTHR35562:SF2">
    <property type="entry name" value="DNA ENDONUCLEASE SMRA-RELATED"/>
    <property type="match status" value="1"/>
</dbReference>
<dbReference type="RefSeq" id="WP_257772116.1">
    <property type="nucleotide sequence ID" value="NZ_CP102480.1"/>
</dbReference>
<reference evidence="3" key="1">
    <citation type="submission" date="2022-08" db="EMBL/GenBank/DDBJ databases">
        <title>Nisaea acidiphila sp. nov., isolated from a marine algal debris and emended description of the genus Nisaea Urios et al. 2008.</title>
        <authorList>
            <person name="Kwon K."/>
        </authorList>
    </citation>
    <scope>NUCLEOTIDE SEQUENCE</scope>
    <source>
        <strain evidence="3">MEBiC11861</strain>
    </source>
</reference>
<organism evidence="3 4">
    <name type="scientific">Nisaea acidiphila</name>
    <dbReference type="NCBI Taxonomy" id="1862145"/>
    <lineage>
        <taxon>Bacteria</taxon>
        <taxon>Pseudomonadati</taxon>
        <taxon>Pseudomonadota</taxon>
        <taxon>Alphaproteobacteria</taxon>
        <taxon>Rhodospirillales</taxon>
        <taxon>Thalassobaculaceae</taxon>
        <taxon>Nisaea</taxon>
    </lineage>
</organism>
<dbReference type="EMBL" id="CP102480">
    <property type="protein sequence ID" value="UUX52182.1"/>
    <property type="molecule type" value="Genomic_DNA"/>
</dbReference>
<dbReference type="SMART" id="SM00463">
    <property type="entry name" value="SMR"/>
    <property type="match status" value="1"/>
</dbReference>
<evidence type="ECO:0000313" key="3">
    <source>
        <dbReference type="EMBL" id="UUX52182.1"/>
    </source>
</evidence>
<dbReference type="AlphaFoldDB" id="A0A9J7AYN1"/>
<dbReference type="PROSITE" id="PS50828">
    <property type="entry name" value="SMR"/>
    <property type="match status" value="1"/>
</dbReference>
<evidence type="ECO:0000313" key="4">
    <source>
        <dbReference type="Proteomes" id="UP001060336"/>
    </source>
</evidence>
<dbReference type="Gene3D" id="3.30.1370.110">
    <property type="match status" value="1"/>
</dbReference>
<name>A0A9J7AYN1_9PROT</name>
<evidence type="ECO:0000259" key="2">
    <source>
        <dbReference type="PROSITE" id="PS50828"/>
    </source>
</evidence>
<evidence type="ECO:0000256" key="1">
    <source>
        <dbReference type="SAM" id="MobiDB-lite"/>
    </source>
</evidence>